<comment type="caution">
    <text evidence="4">Lacks conserved residue(s) required for the propagation of feature annotation.</text>
</comment>
<dbReference type="AlphaFoldDB" id="A0A4Z0WAF3"/>
<comment type="caution">
    <text evidence="6">The sequence shown here is derived from an EMBL/GenBank/DDBJ whole genome shotgun (WGS) entry which is preliminary data.</text>
</comment>
<dbReference type="InterPro" id="IPR000962">
    <property type="entry name" value="Znf_DskA_TraR"/>
</dbReference>
<dbReference type="PROSITE" id="PS51128">
    <property type="entry name" value="ZF_DKSA_2"/>
    <property type="match status" value="1"/>
</dbReference>
<dbReference type="Gene3D" id="1.20.120.910">
    <property type="entry name" value="DksA, coiled-coil domain"/>
    <property type="match status" value="1"/>
</dbReference>
<dbReference type="GO" id="GO:0008270">
    <property type="term" value="F:zinc ion binding"/>
    <property type="evidence" value="ECO:0007669"/>
    <property type="project" value="UniProtKB-KW"/>
</dbReference>
<keyword evidence="2" id="KW-0863">Zinc-finger</keyword>
<feature type="domain" description="Zinc finger DksA/TraR C4-type" evidence="5">
    <location>
        <begin position="37"/>
        <end position="68"/>
    </location>
</feature>
<evidence type="ECO:0000313" key="7">
    <source>
        <dbReference type="Proteomes" id="UP000297475"/>
    </source>
</evidence>
<gene>
    <name evidence="6" type="ORF">E4656_13690</name>
</gene>
<evidence type="ECO:0000256" key="3">
    <source>
        <dbReference type="ARBA" id="ARBA00022833"/>
    </source>
</evidence>
<dbReference type="OrthoDB" id="962301at2"/>
<evidence type="ECO:0000256" key="1">
    <source>
        <dbReference type="ARBA" id="ARBA00022723"/>
    </source>
</evidence>
<keyword evidence="3" id="KW-0862">Zinc</keyword>
<dbReference type="SUPFAM" id="SSF57716">
    <property type="entry name" value="Glucocorticoid receptor-like (DNA-binding domain)"/>
    <property type="match status" value="1"/>
</dbReference>
<organism evidence="6 7">
    <name type="scientific">Natronospirillum operosum</name>
    <dbReference type="NCBI Taxonomy" id="2759953"/>
    <lineage>
        <taxon>Bacteria</taxon>
        <taxon>Pseudomonadati</taxon>
        <taxon>Pseudomonadota</taxon>
        <taxon>Gammaproteobacteria</taxon>
        <taxon>Oceanospirillales</taxon>
        <taxon>Natronospirillaceae</taxon>
        <taxon>Natronospirillum</taxon>
    </lineage>
</organism>
<protein>
    <submittedName>
        <fullName evidence="6">TraR/DksA family transcriptional regulator</fullName>
    </submittedName>
</protein>
<dbReference type="Pfam" id="PF01258">
    <property type="entry name" value="zf-dskA_traR"/>
    <property type="match status" value="1"/>
</dbReference>
<sequence>MFNEADYERAQALQQREIDTAVARHRADHNQVGEGESHCLDCGDEIPEKRRLSVRAELCLDCQTRLEKRNRMRK</sequence>
<evidence type="ECO:0000256" key="4">
    <source>
        <dbReference type="PROSITE-ProRule" id="PRU00510"/>
    </source>
</evidence>
<reference evidence="6 7" key="1">
    <citation type="submission" date="2019-04" db="EMBL/GenBank/DDBJ databases">
        <title>Natronospirillum operosus gen. nov., sp. nov., a haloalkaliphilic satellite isolated from decaying biomass of laboratory culture of cyanobacterium Geitlerinema sp. and proposal of Natronospirillaceae fam. nov. and Saccharospirillaceae fam. nov.</title>
        <authorList>
            <person name="Kevbrin V."/>
            <person name="Boltyanskaya Y."/>
            <person name="Koziaeva V."/>
            <person name="Grouzdev D.S."/>
            <person name="Park M."/>
            <person name="Cho J."/>
        </authorList>
    </citation>
    <scope>NUCLEOTIDE SEQUENCE [LARGE SCALE GENOMIC DNA]</scope>
    <source>
        <strain evidence="6 7">G-116</strain>
    </source>
</reference>
<proteinExistence type="predicted"/>
<evidence type="ECO:0000256" key="2">
    <source>
        <dbReference type="ARBA" id="ARBA00022771"/>
    </source>
</evidence>
<dbReference type="Proteomes" id="UP000297475">
    <property type="component" value="Unassembled WGS sequence"/>
</dbReference>
<evidence type="ECO:0000259" key="5">
    <source>
        <dbReference type="Pfam" id="PF01258"/>
    </source>
</evidence>
<accession>A0A4Z0WAF3</accession>
<evidence type="ECO:0000313" key="6">
    <source>
        <dbReference type="EMBL" id="TGG92566.1"/>
    </source>
</evidence>
<keyword evidence="7" id="KW-1185">Reference proteome</keyword>
<keyword evidence="1" id="KW-0479">Metal-binding</keyword>
<dbReference type="EMBL" id="SRMF01000005">
    <property type="protein sequence ID" value="TGG92566.1"/>
    <property type="molecule type" value="Genomic_DNA"/>
</dbReference>
<name>A0A4Z0WAF3_9GAMM</name>